<dbReference type="SMART" id="SM00088">
    <property type="entry name" value="PINT"/>
    <property type="match status" value="1"/>
</dbReference>
<dbReference type="EMBL" id="JAEACU010000011">
    <property type="protein sequence ID" value="KAH7515073.1"/>
    <property type="molecule type" value="Genomic_DNA"/>
</dbReference>
<feature type="region of interest" description="Disordered" evidence="8">
    <location>
        <begin position="874"/>
        <end position="1029"/>
    </location>
</feature>
<dbReference type="GO" id="GO:0002188">
    <property type="term" value="P:translation reinitiation"/>
    <property type="evidence" value="ECO:0007669"/>
    <property type="project" value="TreeGrafter"/>
</dbReference>
<feature type="coiled-coil region" evidence="7">
    <location>
        <begin position="90"/>
        <end position="117"/>
    </location>
</feature>
<keyword evidence="2 7" id="KW-0963">Cytoplasm</keyword>
<feature type="compositionally biased region" description="Low complexity" evidence="8">
    <location>
        <begin position="1011"/>
        <end position="1029"/>
    </location>
</feature>
<dbReference type="HAMAP" id="MF_03000">
    <property type="entry name" value="eIF3a"/>
    <property type="match status" value="1"/>
</dbReference>
<sequence length="1029" mass="119678">MNFLFFFFWQCTELINVGQKQDALQALHDLITSKRYRAWQKPLERIMFKYVELCVDLRRGRFAKDGLIQYRIICQQVNVTSLEEVIKHFMHLSTEKAELARNQAQALEEALDVDDLEADKRPEDLMLSYVSGEKGKDRSDRELVTPWFKFLWETYRTVLEILRNNSKLEALYAMTAHRAFQFCKQYKRTTEFRRLCEIIRNHLINLNKFKDQRDRPDLSAPESLQLYLDTRFEQLKVATDLGLWQEAFRSVEDIYGLMCMVKKTPKASLMVVYYAKLSEIFWISGSHLYHAYAWLKLFTLQKSFNKNLSQKDLQSIASSVVLAALSAAPYDRTHNASHLEAENEKERNLRMANLIGFNLDPKLERGEVLSRASLLSELVSKGVLSCATQDVKDLYHLLEHEFQPLDLALKIQPLLTKVSKLGGKLSSASSVPEVHLSQYVLALENLATLRLLQQVSKVYQSMKIECLSQMIPFFDFSVVEKISVDAVKYNFVAMKVDHKQGVVLFHNLVIESDGLQDHLTLFAESLNNARAMIYPPAKRASKLGEVLPSLADIVDKEHKRLLARKSIIEKRKEEQERHLLEMEREEESRRLKLQKITEEAEQKRLAAEYEQRKNQRILKEIEERELEEAQALLQEARSKKKGKKPILEGEKVTKQTLMELALSEQLRERQEMEKKLQKLAKTMDYLERAKREESASLIEAAFQQRVVEERVLHEREQQLEIEQSQQRHEGDLKEKIRLSRMLDYKVCFLLLGISVLCKVNFIQAPALAVSVSLKGHKLIQLLLVVHLFSSEACRDGFGTGYVHIYILVYAFLLQMIFQERVTHHRQAEFEKRREEREEQINQIIQARKLEREAKRKKIYYVRSEEERLRKIQEEEEARKREEAERRKKEEAERKAKLDEIAERQRQREQELEEKERQRREALLGRSTAAAEIPSSRPAEPAPAAVSAPAAAAAAATSTGKYVPRFRRQIAEGSGQAPPPEPDRWGSSRHDDRPSQPPNDKWRSDDRRPTLGGSRSSWSSSRNPPRGSER</sequence>
<evidence type="ECO:0000259" key="9">
    <source>
        <dbReference type="PROSITE" id="PS50250"/>
    </source>
</evidence>
<dbReference type="GO" id="GO:0033290">
    <property type="term" value="C:eukaryotic 48S preinitiation complex"/>
    <property type="evidence" value="ECO:0007669"/>
    <property type="project" value="UniProtKB-UniRule"/>
</dbReference>
<reference evidence="10" key="1">
    <citation type="journal article" date="2021" name="Front. Plant Sci.">
        <title>Chromosome-Scale Genome Assembly for Chinese Sour Jujube and Insights Into Its Genome Evolution and Domestication Signature.</title>
        <authorList>
            <person name="Shen L.-Y."/>
            <person name="Luo H."/>
            <person name="Wang X.-L."/>
            <person name="Wang X.-M."/>
            <person name="Qiu X.-J."/>
            <person name="Liu H."/>
            <person name="Zhou S.-S."/>
            <person name="Jia K.-H."/>
            <person name="Nie S."/>
            <person name="Bao Y.-T."/>
            <person name="Zhang R.-G."/>
            <person name="Yun Q.-Z."/>
            <person name="Chai Y.-H."/>
            <person name="Lu J.-Y."/>
            <person name="Li Y."/>
            <person name="Zhao S.-W."/>
            <person name="Mao J.-F."/>
            <person name="Jia S.-G."/>
            <person name="Mao Y.-M."/>
        </authorList>
    </citation>
    <scope>NUCLEOTIDE SEQUENCE</scope>
    <source>
        <strain evidence="10">AT0</strain>
        <tissue evidence="10">Leaf</tissue>
    </source>
</reference>
<gene>
    <name evidence="10" type="ORF">FEM48_Zijuj11G0157300</name>
</gene>
<comment type="subunit">
    <text evidence="7">Component of the eukaryotic translation initiation factor 3 (eIF-3) complex.</text>
</comment>
<evidence type="ECO:0000256" key="8">
    <source>
        <dbReference type="SAM" id="MobiDB-lite"/>
    </source>
</evidence>
<dbReference type="Gene3D" id="1.25.40.860">
    <property type="match status" value="2"/>
</dbReference>
<dbReference type="PANTHER" id="PTHR14005">
    <property type="entry name" value="EUKARYOTIC TRANSLATION INITIATION FACTOR 3, THETA SUBUNIT"/>
    <property type="match status" value="1"/>
</dbReference>
<evidence type="ECO:0000256" key="7">
    <source>
        <dbReference type="HAMAP-Rule" id="MF_03000"/>
    </source>
</evidence>
<comment type="subcellular location">
    <subcellularLocation>
        <location evidence="1 7">Cytoplasm</location>
    </subcellularLocation>
</comment>
<dbReference type="GO" id="GO:0016282">
    <property type="term" value="C:eukaryotic 43S preinitiation complex"/>
    <property type="evidence" value="ECO:0007669"/>
    <property type="project" value="UniProtKB-UniRule"/>
</dbReference>
<keyword evidence="3 7" id="KW-0396">Initiation factor</keyword>
<dbReference type="PROSITE" id="PS50250">
    <property type="entry name" value="PCI"/>
    <property type="match status" value="1"/>
</dbReference>
<dbReference type="Pfam" id="PF22591">
    <property type="entry name" value="eIF3a_PCI_TPR-like"/>
    <property type="match status" value="1"/>
</dbReference>
<dbReference type="AlphaFoldDB" id="A0A978UJU2"/>
<dbReference type="FunFam" id="1.25.40.860:FF:000006">
    <property type="entry name" value="Eukaryotic translation initiation factor 3 subunit A"/>
    <property type="match status" value="1"/>
</dbReference>
<protein>
    <recommendedName>
        <fullName evidence="7">Eukaryotic translation initiation factor 3 subunit A</fullName>
        <shortName evidence="7">eIF3a</shortName>
    </recommendedName>
    <alternativeName>
        <fullName evidence="7">Eukaryotic translation initiation factor 3 subunit 10</fullName>
    </alternativeName>
</protein>
<dbReference type="PANTHER" id="PTHR14005:SF0">
    <property type="entry name" value="EUKARYOTIC TRANSLATION INITIATION FACTOR 3 SUBUNIT A"/>
    <property type="match status" value="1"/>
</dbReference>
<organism evidence="10 11">
    <name type="scientific">Ziziphus jujuba var. spinosa</name>
    <dbReference type="NCBI Taxonomy" id="714518"/>
    <lineage>
        <taxon>Eukaryota</taxon>
        <taxon>Viridiplantae</taxon>
        <taxon>Streptophyta</taxon>
        <taxon>Embryophyta</taxon>
        <taxon>Tracheophyta</taxon>
        <taxon>Spermatophyta</taxon>
        <taxon>Magnoliopsida</taxon>
        <taxon>eudicotyledons</taxon>
        <taxon>Gunneridae</taxon>
        <taxon>Pentapetalae</taxon>
        <taxon>rosids</taxon>
        <taxon>fabids</taxon>
        <taxon>Rosales</taxon>
        <taxon>Rhamnaceae</taxon>
        <taxon>Paliureae</taxon>
        <taxon>Ziziphus</taxon>
    </lineage>
</organism>
<feature type="compositionally biased region" description="Basic and acidic residues" evidence="8">
    <location>
        <begin position="980"/>
        <end position="1008"/>
    </location>
</feature>
<evidence type="ECO:0000256" key="4">
    <source>
        <dbReference type="ARBA" id="ARBA00022884"/>
    </source>
</evidence>
<feature type="domain" description="PCI" evidence="9">
    <location>
        <begin position="317"/>
        <end position="510"/>
    </location>
</feature>
<dbReference type="GO" id="GO:0001732">
    <property type="term" value="P:formation of cytoplasmic translation initiation complex"/>
    <property type="evidence" value="ECO:0007669"/>
    <property type="project" value="UniProtKB-UniRule"/>
</dbReference>
<dbReference type="Proteomes" id="UP000813462">
    <property type="component" value="Unassembled WGS sequence"/>
</dbReference>
<dbReference type="FunFam" id="1.25.40.860:FF:000004">
    <property type="entry name" value="Eukaryotic translation initiation factor 3 subunit A"/>
    <property type="match status" value="1"/>
</dbReference>
<feature type="coiled-coil region" evidence="7">
    <location>
        <begin position="565"/>
        <end position="692"/>
    </location>
</feature>
<dbReference type="GO" id="GO:0003743">
    <property type="term" value="F:translation initiation factor activity"/>
    <property type="evidence" value="ECO:0007669"/>
    <property type="project" value="UniProtKB-UniRule"/>
</dbReference>
<feature type="compositionally biased region" description="Basic and acidic residues" evidence="8">
    <location>
        <begin position="874"/>
        <end position="922"/>
    </location>
</feature>
<dbReference type="GO" id="GO:0071540">
    <property type="term" value="C:eukaryotic translation initiation factor 3 complex, eIF3e"/>
    <property type="evidence" value="ECO:0007669"/>
    <property type="project" value="TreeGrafter"/>
</dbReference>
<keyword evidence="5 7" id="KW-0648">Protein biosynthesis</keyword>
<dbReference type="FunFam" id="4.10.860.10:FF:000001">
    <property type="entry name" value="Eukaryotic translation initiation factor 3 subunit A"/>
    <property type="match status" value="1"/>
</dbReference>
<evidence type="ECO:0000256" key="5">
    <source>
        <dbReference type="ARBA" id="ARBA00022917"/>
    </source>
</evidence>
<accession>A0A978UJU2</accession>
<comment type="similarity">
    <text evidence="7">Belongs to the eIF-3 subunit A family.</text>
</comment>
<keyword evidence="6 7" id="KW-0175">Coiled coil</keyword>
<dbReference type="GO" id="GO:0071541">
    <property type="term" value="C:eukaryotic translation initiation factor 3 complex, eIF3m"/>
    <property type="evidence" value="ECO:0007669"/>
    <property type="project" value="TreeGrafter"/>
</dbReference>
<comment type="caution">
    <text evidence="10">The sequence shown here is derived from an EMBL/GenBank/DDBJ whole genome shotgun (WGS) entry which is preliminary data.</text>
</comment>
<evidence type="ECO:0000313" key="10">
    <source>
        <dbReference type="EMBL" id="KAH7515073.1"/>
    </source>
</evidence>
<dbReference type="InterPro" id="IPR000717">
    <property type="entry name" value="PCI_dom"/>
</dbReference>
<feature type="compositionally biased region" description="Low complexity" evidence="8">
    <location>
        <begin position="928"/>
        <end position="955"/>
    </location>
</feature>
<dbReference type="Gene3D" id="4.10.860.10">
    <property type="entry name" value="UVR domain"/>
    <property type="match status" value="1"/>
</dbReference>
<evidence type="ECO:0000256" key="6">
    <source>
        <dbReference type="ARBA" id="ARBA00023054"/>
    </source>
</evidence>
<evidence type="ECO:0000256" key="1">
    <source>
        <dbReference type="ARBA" id="ARBA00004496"/>
    </source>
</evidence>
<dbReference type="InterPro" id="IPR054711">
    <property type="entry name" value="eIF3a_PCI_TPR-like"/>
</dbReference>
<evidence type="ECO:0000256" key="3">
    <source>
        <dbReference type="ARBA" id="ARBA00022540"/>
    </source>
</evidence>
<evidence type="ECO:0000256" key="2">
    <source>
        <dbReference type="ARBA" id="ARBA00022490"/>
    </source>
</evidence>
<dbReference type="GO" id="GO:0043614">
    <property type="term" value="C:multi-eIF complex"/>
    <property type="evidence" value="ECO:0007669"/>
    <property type="project" value="TreeGrafter"/>
</dbReference>
<proteinExistence type="inferred from homology"/>
<dbReference type="InterPro" id="IPR027512">
    <property type="entry name" value="EIF3A"/>
</dbReference>
<comment type="function">
    <text evidence="7">RNA-binding component of the eukaryotic translation initiation factor 3 (eIF-3) complex, which is involved in protein synthesis of a specialized repertoire of mRNAs and, together with other initiation factors, stimulates binding of mRNA and methionyl-tRNAi to the 40S ribosome. The eIF-3 complex specifically targets and initiates translation of a subset of mRNAs involved in cell proliferation.</text>
</comment>
<evidence type="ECO:0000313" key="11">
    <source>
        <dbReference type="Proteomes" id="UP000813462"/>
    </source>
</evidence>
<keyword evidence="4 7" id="KW-0694">RNA-binding</keyword>
<name>A0A978UJU2_ZIZJJ</name>
<dbReference type="GO" id="GO:0003729">
    <property type="term" value="F:mRNA binding"/>
    <property type="evidence" value="ECO:0007669"/>
    <property type="project" value="TreeGrafter"/>
</dbReference>
<dbReference type="Pfam" id="PF01399">
    <property type="entry name" value="PCI"/>
    <property type="match status" value="1"/>
</dbReference>